<dbReference type="Proteomes" id="UP000289738">
    <property type="component" value="Chromosome A09"/>
</dbReference>
<proteinExistence type="predicted"/>
<evidence type="ECO:0000313" key="1">
    <source>
        <dbReference type="EMBL" id="RYR40004.1"/>
    </source>
</evidence>
<name>A0A445BMV8_ARAHY</name>
<evidence type="ECO:0000313" key="2">
    <source>
        <dbReference type="Proteomes" id="UP000289738"/>
    </source>
</evidence>
<dbReference type="AlphaFoldDB" id="A0A445BMV8"/>
<accession>A0A445BMV8</accession>
<protein>
    <submittedName>
        <fullName evidence="1">Uncharacterized protein</fullName>
    </submittedName>
</protein>
<dbReference type="EMBL" id="SDMP01000009">
    <property type="protein sequence ID" value="RYR40004.1"/>
    <property type="molecule type" value="Genomic_DNA"/>
</dbReference>
<comment type="caution">
    <text evidence="1">The sequence shown here is derived from an EMBL/GenBank/DDBJ whole genome shotgun (WGS) entry which is preliminary data.</text>
</comment>
<organism evidence="1 2">
    <name type="scientific">Arachis hypogaea</name>
    <name type="common">Peanut</name>
    <dbReference type="NCBI Taxonomy" id="3818"/>
    <lineage>
        <taxon>Eukaryota</taxon>
        <taxon>Viridiplantae</taxon>
        <taxon>Streptophyta</taxon>
        <taxon>Embryophyta</taxon>
        <taxon>Tracheophyta</taxon>
        <taxon>Spermatophyta</taxon>
        <taxon>Magnoliopsida</taxon>
        <taxon>eudicotyledons</taxon>
        <taxon>Gunneridae</taxon>
        <taxon>Pentapetalae</taxon>
        <taxon>rosids</taxon>
        <taxon>fabids</taxon>
        <taxon>Fabales</taxon>
        <taxon>Fabaceae</taxon>
        <taxon>Papilionoideae</taxon>
        <taxon>50 kb inversion clade</taxon>
        <taxon>dalbergioids sensu lato</taxon>
        <taxon>Dalbergieae</taxon>
        <taxon>Pterocarpus clade</taxon>
        <taxon>Arachis</taxon>
    </lineage>
</organism>
<sequence length="67" mass="7552">MLKINKATSIHSKGRFAKICAEIDLSKKLVPQISVLGSTLNIEYEGLHLIFFTCEKNMVMESINVVR</sequence>
<reference evidence="1 2" key="1">
    <citation type="submission" date="2019-01" db="EMBL/GenBank/DDBJ databases">
        <title>Sequencing of cultivated peanut Arachis hypogaea provides insights into genome evolution and oil improvement.</title>
        <authorList>
            <person name="Chen X."/>
        </authorList>
    </citation>
    <scope>NUCLEOTIDE SEQUENCE [LARGE SCALE GENOMIC DNA]</scope>
    <source>
        <strain evidence="2">cv. Fuhuasheng</strain>
        <tissue evidence="1">Leaves</tissue>
    </source>
</reference>
<keyword evidence="2" id="KW-1185">Reference proteome</keyword>
<gene>
    <name evidence="1" type="ORF">Ahy_A09g045660</name>
</gene>